<dbReference type="InterPro" id="IPR044730">
    <property type="entry name" value="RNase_H-like_dom_plant"/>
</dbReference>
<name>A0A6A2Z008_HIBSY</name>
<comment type="caution">
    <text evidence="2">The sequence shown here is derived from an EMBL/GenBank/DDBJ whole genome shotgun (WGS) entry which is preliminary data.</text>
</comment>
<evidence type="ECO:0000259" key="1">
    <source>
        <dbReference type="Pfam" id="PF13456"/>
    </source>
</evidence>
<dbReference type="GO" id="GO:0003676">
    <property type="term" value="F:nucleic acid binding"/>
    <property type="evidence" value="ECO:0007669"/>
    <property type="project" value="InterPro"/>
</dbReference>
<dbReference type="InterPro" id="IPR036397">
    <property type="entry name" value="RNaseH_sf"/>
</dbReference>
<dbReference type="EMBL" id="VEPZ02001236">
    <property type="protein sequence ID" value="KAE8684789.1"/>
    <property type="molecule type" value="Genomic_DNA"/>
</dbReference>
<dbReference type="GO" id="GO:0004523">
    <property type="term" value="F:RNA-DNA hybrid ribonuclease activity"/>
    <property type="evidence" value="ECO:0007669"/>
    <property type="project" value="InterPro"/>
</dbReference>
<dbReference type="Proteomes" id="UP000436088">
    <property type="component" value="Unassembled WGS sequence"/>
</dbReference>
<reference evidence="2" key="1">
    <citation type="submission" date="2019-09" db="EMBL/GenBank/DDBJ databases">
        <title>Draft genome information of white flower Hibiscus syriacus.</title>
        <authorList>
            <person name="Kim Y.-M."/>
        </authorList>
    </citation>
    <scope>NUCLEOTIDE SEQUENCE [LARGE SCALE GENOMIC DNA]</scope>
    <source>
        <strain evidence="2">YM2019G1</strain>
    </source>
</reference>
<gene>
    <name evidence="2" type="ORF">F3Y22_tig00111105pilonHSYRG00441</name>
</gene>
<evidence type="ECO:0000313" key="3">
    <source>
        <dbReference type="Proteomes" id="UP000436088"/>
    </source>
</evidence>
<dbReference type="PANTHER" id="PTHR47723:SF13">
    <property type="entry name" value="PUTATIVE-RELATED"/>
    <property type="match status" value="1"/>
</dbReference>
<sequence length="127" mass="14291">MDRRHRWQPPRTETVKLNTDGAVDTRTGNAKGGGVLRDNDGQWLGGFNRNIGRCSAFHAELWALFDGLTLGWERGLRDIEVQLHNKEDVEILQGYPHIEANGVANALARIDWNDSLVGIEDIKRSTE</sequence>
<protein>
    <recommendedName>
        <fullName evidence="1">RNase H type-1 domain-containing protein</fullName>
    </recommendedName>
</protein>
<dbReference type="AlphaFoldDB" id="A0A6A2Z008"/>
<proteinExistence type="predicted"/>
<dbReference type="SUPFAM" id="SSF53098">
    <property type="entry name" value="Ribonuclease H-like"/>
    <property type="match status" value="1"/>
</dbReference>
<dbReference type="CDD" id="cd06222">
    <property type="entry name" value="RNase_H_like"/>
    <property type="match status" value="1"/>
</dbReference>
<dbReference type="PANTHER" id="PTHR47723">
    <property type="entry name" value="OS05G0353850 PROTEIN"/>
    <property type="match status" value="1"/>
</dbReference>
<organism evidence="2 3">
    <name type="scientific">Hibiscus syriacus</name>
    <name type="common">Rose of Sharon</name>
    <dbReference type="NCBI Taxonomy" id="106335"/>
    <lineage>
        <taxon>Eukaryota</taxon>
        <taxon>Viridiplantae</taxon>
        <taxon>Streptophyta</taxon>
        <taxon>Embryophyta</taxon>
        <taxon>Tracheophyta</taxon>
        <taxon>Spermatophyta</taxon>
        <taxon>Magnoliopsida</taxon>
        <taxon>eudicotyledons</taxon>
        <taxon>Gunneridae</taxon>
        <taxon>Pentapetalae</taxon>
        <taxon>rosids</taxon>
        <taxon>malvids</taxon>
        <taxon>Malvales</taxon>
        <taxon>Malvaceae</taxon>
        <taxon>Malvoideae</taxon>
        <taxon>Hibiscus</taxon>
    </lineage>
</organism>
<dbReference type="Pfam" id="PF13456">
    <property type="entry name" value="RVT_3"/>
    <property type="match status" value="1"/>
</dbReference>
<accession>A0A6A2Z008</accession>
<dbReference type="Gene3D" id="3.30.420.10">
    <property type="entry name" value="Ribonuclease H-like superfamily/Ribonuclease H"/>
    <property type="match status" value="1"/>
</dbReference>
<dbReference type="InterPro" id="IPR053151">
    <property type="entry name" value="RNase_H-like"/>
</dbReference>
<dbReference type="InterPro" id="IPR012337">
    <property type="entry name" value="RNaseH-like_sf"/>
</dbReference>
<keyword evidence="3" id="KW-1185">Reference proteome</keyword>
<evidence type="ECO:0000313" key="2">
    <source>
        <dbReference type="EMBL" id="KAE8684789.1"/>
    </source>
</evidence>
<feature type="domain" description="RNase H type-1" evidence="1">
    <location>
        <begin position="18"/>
        <end position="106"/>
    </location>
</feature>
<dbReference type="InterPro" id="IPR002156">
    <property type="entry name" value="RNaseH_domain"/>
</dbReference>